<dbReference type="InterPro" id="IPR000253">
    <property type="entry name" value="FHA_dom"/>
</dbReference>
<gene>
    <name evidence="3" type="ORF">TorRG33x02_252870</name>
</gene>
<accession>A0A2P5DFW1</accession>
<evidence type="ECO:0000313" key="3">
    <source>
        <dbReference type="EMBL" id="PON72167.1"/>
    </source>
</evidence>
<dbReference type="GO" id="GO:0004674">
    <property type="term" value="F:protein serine/threonine kinase activity"/>
    <property type="evidence" value="ECO:0007669"/>
    <property type="project" value="UniProtKB-KW"/>
</dbReference>
<dbReference type="SUPFAM" id="SSF49879">
    <property type="entry name" value="SMAD/FHA domain"/>
    <property type="match status" value="1"/>
</dbReference>
<dbReference type="Pfam" id="PF00498">
    <property type="entry name" value="FHA"/>
    <property type="match status" value="1"/>
</dbReference>
<evidence type="ECO:0000313" key="4">
    <source>
        <dbReference type="Proteomes" id="UP000237000"/>
    </source>
</evidence>
<proteinExistence type="predicted"/>
<feature type="region of interest" description="Disordered" evidence="1">
    <location>
        <begin position="1"/>
        <end position="92"/>
    </location>
</feature>
<dbReference type="AlphaFoldDB" id="A0A2P5DFW1"/>
<dbReference type="EMBL" id="JXTC01000273">
    <property type="protein sequence ID" value="PON72167.1"/>
    <property type="molecule type" value="Genomic_DNA"/>
</dbReference>
<keyword evidence="4" id="KW-1185">Reference proteome</keyword>
<dbReference type="InParanoid" id="A0A2P5DFW1"/>
<name>A0A2P5DFW1_TREOI</name>
<protein>
    <submittedName>
        <fullName evidence="3">Serine/threonine protein kinase</fullName>
    </submittedName>
</protein>
<dbReference type="Gene3D" id="2.60.200.20">
    <property type="match status" value="1"/>
</dbReference>
<dbReference type="Proteomes" id="UP000237000">
    <property type="component" value="Unassembled WGS sequence"/>
</dbReference>
<reference evidence="4" key="1">
    <citation type="submission" date="2016-06" db="EMBL/GenBank/DDBJ databases">
        <title>Parallel loss of symbiosis genes in relatives of nitrogen-fixing non-legume Parasponia.</title>
        <authorList>
            <person name="Van Velzen R."/>
            <person name="Holmer R."/>
            <person name="Bu F."/>
            <person name="Rutten L."/>
            <person name="Van Zeijl A."/>
            <person name="Liu W."/>
            <person name="Santuari L."/>
            <person name="Cao Q."/>
            <person name="Sharma T."/>
            <person name="Shen D."/>
            <person name="Roswanjaya Y."/>
            <person name="Wardhani T."/>
            <person name="Kalhor M.S."/>
            <person name="Jansen J."/>
            <person name="Van den Hoogen J."/>
            <person name="Gungor B."/>
            <person name="Hartog M."/>
            <person name="Hontelez J."/>
            <person name="Verver J."/>
            <person name="Yang W.-C."/>
            <person name="Schijlen E."/>
            <person name="Repin R."/>
            <person name="Schilthuizen M."/>
            <person name="Schranz E."/>
            <person name="Heidstra R."/>
            <person name="Miyata K."/>
            <person name="Fedorova E."/>
            <person name="Kohlen W."/>
            <person name="Bisseling T."/>
            <person name="Smit S."/>
            <person name="Geurts R."/>
        </authorList>
    </citation>
    <scope>NUCLEOTIDE SEQUENCE [LARGE SCALE GENOMIC DNA]</scope>
    <source>
        <strain evidence="4">cv. RG33-2</strain>
    </source>
</reference>
<sequence length="244" mass="25270">MVSTRRSGSLSGNNSKRSPPSDDKPPSPKRHKVSPAEKSISVENGGGGSEKSMPAAAAAENSKEVSTPTPPPVDPGECGSGDAPIAGDGVSSGKTEAASQAVAVATPIAEGSSPLLDKPRSALSYGFYQKQSSSFDTSMPWCKLLSQSGQNQNIAVTLPSFTIGSNRTCNFHLKEQSISGVLCKIRRTQRESNAVAVLESTGSKGSVQVNGTTVKKNASCVLNSGDEVVFGFLGNHAYVSFPDH</sequence>
<evidence type="ECO:0000259" key="2">
    <source>
        <dbReference type="Pfam" id="PF00498"/>
    </source>
</evidence>
<evidence type="ECO:0000256" key="1">
    <source>
        <dbReference type="SAM" id="MobiDB-lite"/>
    </source>
</evidence>
<dbReference type="OrthoDB" id="1627679at2759"/>
<organism evidence="3 4">
    <name type="scientific">Trema orientale</name>
    <name type="common">Charcoal tree</name>
    <name type="synonym">Celtis orientalis</name>
    <dbReference type="NCBI Taxonomy" id="63057"/>
    <lineage>
        <taxon>Eukaryota</taxon>
        <taxon>Viridiplantae</taxon>
        <taxon>Streptophyta</taxon>
        <taxon>Embryophyta</taxon>
        <taxon>Tracheophyta</taxon>
        <taxon>Spermatophyta</taxon>
        <taxon>Magnoliopsida</taxon>
        <taxon>eudicotyledons</taxon>
        <taxon>Gunneridae</taxon>
        <taxon>Pentapetalae</taxon>
        <taxon>rosids</taxon>
        <taxon>fabids</taxon>
        <taxon>Rosales</taxon>
        <taxon>Cannabaceae</taxon>
        <taxon>Trema</taxon>
    </lineage>
</organism>
<dbReference type="CDD" id="cd00060">
    <property type="entry name" value="FHA"/>
    <property type="match status" value="1"/>
</dbReference>
<keyword evidence="3" id="KW-0808">Transferase</keyword>
<dbReference type="InterPro" id="IPR008984">
    <property type="entry name" value="SMAD_FHA_dom_sf"/>
</dbReference>
<keyword evidence="3" id="KW-0723">Serine/threonine-protein kinase</keyword>
<dbReference type="STRING" id="63057.A0A2P5DFW1"/>
<keyword evidence="3" id="KW-0418">Kinase</keyword>
<feature type="domain" description="FHA" evidence="2">
    <location>
        <begin position="162"/>
        <end position="231"/>
    </location>
</feature>
<comment type="caution">
    <text evidence="3">The sequence shown here is derived from an EMBL/GenBank/DDBJ whole genome shotgun (WGS) entry which is preliminary data.</text>
</comment>
<feature type="compositionally biased region" description="Polar residues" evidence="1">
    <location>
        <begin position="1"/>
        <end position="14"/>
    </location>
</feature>